<protein>
    <submittedName>
        <fullName evidence="7">Acryloyl-CoA reductase electron transfer subunit beta</fullName>
    </submittedName>
</protein>
<dbReference type="SUPFAM" id="SSF52402">
    <property type="entry name" value="Adenine nucleotide alpha hydrolases-like"/>
    <property type="match status" value="1"/>
</dbReference>
<dbReference type="Pfam" id="PF01012">
    <property type="entry name" value="ETF"/>
    <property type="match status" value="1"/>
</dbReference>
<dbReference type="InterPro" id="IPR014731">
    <property type="entry name" value="ETF_asu_C"/>
</dbReference>
<comment type="similarity">
    <text evidence="1">Belongs to the ETF alpha-subunit/FixB family.</text>
</comment>
<name>A0A485M2G5_9ZZZZ</name>
<dbReference type="InterPro" id="IPR029035">
    <property type="entry name" value="DHS-like_NAD/FAD-binding_dom"/>
</dbReference>
<evidence type="ECO:0000256" key="2">
    <source>
        <dbReference type="ARBA" id="ARBA00022448"/>
    </source>
</evidence>
<dbReference type="AlphaFoldDB" id="A0A485M2G5"/>
<reference evidence="7" key="1">
    <citation type="submission" date="2019-03" db="EMBL/GenBank/DDBJ databases">
        <authorList>
            <person name="Hao L."/>
        </authorList>
    </citation>
    <scope>NUCLEOTIDE SEQUENCE</scope>
</reference>
<dbReference type="Gene3D" id="3.40.50.620">
    <property type="entry name" value="HUPs"/>
    <property type="match status" value="1"/>
</dbReference>
<proteinExistence type="inferred from homology"/>
<dbReference type="PANTHER" id="PTHR43153:SF1">
    <property type="entry name" value="ELECTRON TRANSFER FLAVOPROTEIN SUBUNIT ALPHA, MITOCHONDRIAL"/>
    <property type="match status" value="1"/>
</dbReference>
<dbReference type="InterPro" id="IPR014729">
    <property type="entry name" value="Rossmann-like_a/b/a_fold"/>
</dbReference>
<evidence type="ECO:0000256" key="4">
    <source>
        <dbReference type="ARBA" id="ARBA00022827"/>
    </source>
</evidence>
<dbReference type="SMART" id="SM00893">
    <property type="entry name" value="ETF"/>
    <property type="match status" value="1"/>
</dbReference>
<feature type="domain" description="Electron transfer flavoprotein alpha/beta-subunit N-terminal" evidence="6">
    <location>
        <begin position="5"/>
        <end position="191"/>
    </location>
</feature>
<keyword evidence="3" id="KW-0285">Flavoprotein</keyword>
<dbReference type="InterPro" id="IPR001308">
    <property type="entry name" value="ETF_a/FixB"/>
</dbReference>
<organism evidence="7">
    <name type="scientific">anaerobic digester metagenome</name>
    <dbReference type="NCBI Taxonomy" id="1263854"/>
    <lineage>
        <taxon>unclassified sequences</taxon>
        <taxon>metagenomes</taxon>
        <taxon>ecological metagenomes</taxon>
    </lineage>
</organism>
<dbReference type="SUPFAM" id="SSF52467">
    <property type="entry name" value="DHS-like NAD/FAD-binding domain"/>
    <property type="match status" value="1"/>
</dbReference>
<sequence length="323" mass="34708">MSGRFFIIALHEGGRIQEETWELVSFARRCGTAGPVMMVLSDEGSIERLAGELAHRTGLDVVGLAGSHLREYSAEAYIRTLVPFFRDASEEEEVHIAAAHTSRGIDFVPQLSIGIDACCITAVEDVGEGTFIRSLHHGRFRAEVRADRAKVVVTVLPGAFAPEDIEPGKPGRIRIVPAGDISLSTRSRGTRAPVHANMGLTRAEVIVSAGRGLGGSENIRLLTMLSSLFPKSALGATRAVCDQGWLDYSHQIGSTGNTVSPRLYLACGISGAIQHLAGMRNSGMIVAINTDPHAAIFRTAHYGIVEDLTTFIPLLVDRCLKRG</sequence>
<keyword evidence="5" id="KW-0249">Electron transport</keyword>
<evidence type="ECO:0000256" key="1">
    <source>
        <dbReference type="ARBA" id="ARBA00005817"/>
    </source>
</evidence>
<dbReference type="Gene3D" id="3.40.50.1220">
    <property type="entry name" value="TPP-binding domain"/>
    <property type="match status" value="1"/>
</dbReference>
<evidence type="ECO:0000313" key="7">
    <source>
        <dbReference type="EMBL" id="VFU15827.1"/>
    </source>
</evidence>
<evidence type="ECO:0000256" key="3">
    <source>
        <dbReference type="ARBA" id="ARBA00022630"/>
    </source>
</evidence>
<dbReference type="GO" id="GO:0050660">
    <property type="term" value="F:flavin adenine dinucleotide binding"/>
    <property type="evidence" value="ECO:0007669"/>
    <property type="project" value="InterPro"/>
</dbReference>
<dbReference type="PANTHER" id="PTHR43153">
    <property type="entry name" value="ELECTRON TRANSFER FLAVOPROTEIN ALPHA"/>
    <property type="match status" value="1"/>
</dbReference>
<dbReference type="GO" id="GO:0009055">
    <property type="term" value="F:electron transfer activity"/>
    <property type="evidence" value="ECO:0007669"/>
    <property type="project" value="InterPro"/>
</dbReference>
<evidence type="ECO:0000256" key="5">
    <source>
        <dbReference type="ARBA" id="ARBA00022982"/>
    </source>
</evidence>
<dbReference type="GO" id="GO:0033539">
    <property type="term" value="P:fatty acid beta-oxidation using acyl-CoA dehydrogenase"/>
    <property type="evidence" value="ECO:0007669"/>
    <property type="project" value="TreeGrafter"/>
</dbReference>
<dbReference type="Pfam" id="PF00766">
    <property type="entry name" value="ETF_alpha"/>
    <property type="match status" value="1"/>
</dbReference>
<keyword evidence="4" id="KW-0274">FAD</keyword>
<accession>A0A485M2G5</accession>
<dbReference type="PROSITE" id="PS00696">
    <property type="entry name" value="ETF_ALPHA"/>
    <property type="match status" value="1"/>
</dbReference>
<dbReference type="InterPro" id="IPR018206">
    <property type="entry name" value="ETF_asu_C_CS"/>
</dbReference>
<gene>
    <name evidence="7" type="primary">etfA</name>
    <name evidence="7" type="ORF">SCFA_450057</name>
</gene>
<dbReference type="InterPro" id="IPR014730">
    <property type="entry name" value="ETF_a/b_N"/>
</dbReference>
<evidence type="ECO:0000259" key="6">
    <source>
        <dbReference type="SMART" id="SM00893"/>
    </source>
</evidence>
<dbReference type="PIRSF" id="PIRSF000089">
    <property type="entry name" value="Electra_flavoP_a"/>
    <property type="match status" value="1"/>
</dbReference>
<dbReference type="EMBL" id="CAADRM010000109">
    <property type="protein sequence ID" value="VFU15827.1"/>
    <property type="molecule type" value="Genomic_DNA"/>
</dbReference>
<keyword evidence="2" id="KW-0813">Transport</keyword>